<organism evidence="1 2">
    <name type="scientific">Rhodocytophaga aerolata</name>
    <dbReference type="NCBI Taxonomy" id="455078"/>
    <lineage>
        <taxon>Bacteria</taxon>
        <taxon>Pseudomonadati</taxon>
        <taxon>Bacteroidota</taxon>
        <taxon>Cytophagia</taxon>
        <taxon>Cytophagales</taxon>
        <taxon>Rhodocytophagaceae</taxon>
        <taxon>Rhodocytophaga</taxon>
    </lineage>
</organism>
<dbReference type="SUPFAM" id="SSF53474">
    <property type="entry name" value="alpha/beta-Hydrolases"/>
    <property type="match status" value="1"/>
</dbReference>
<proteinExistence type="predicted"/>
<name>A0ABT8QZC2_9BACT</name>
<dbReference type="RefSeq" id="WP_302035981.1">
    <property type="nucleotide sequence ID" value="NZ_JAUKPO010000001.1"/>
</dbReference>
<comment type="caution">
    <text evidence="1">The sequence shown here is derived from an EMBL/GenBank/DDBJ whole genome shotgun (WGS) entry which is preliminary data.</text>
</comment>
<accession>A0ABT8QZC2</accession>
<dbReference type="Gene3D" id="3.40.50.1820">
    <property type="entry name" value="alpha/beta hydrolase"/>
    <property type="match status" value="1"/>
</dbReference>
<keyword evidence="2" id="KW-1185">Reference proteome</keyword>
<dbReference type="EMBL" id="JAUKPO010000001">
    <property type="protein sequence ID" value="MDO1445190.1"/>
    <property type="molecule type" value="Genomic_DNA"/>
</dbReference>
<evidence type="ECO:0008006" key="3">
    <source>
        <dbReference type="Google" id="ProtNLM"/>
    </source>
</evidence>
<evidence type="ECO:0000313" key="2">
    <source>
        <dbReference type="Proteomes" id="UP001168528"/>
    </source>
</evidence>
<sequence length="310" mass="34821">MLKLYFSLLIVFICTFSYSQKIETVYLNAKDNTSGLYVIVYPPKPPWSGFMLLVPGMFQQPQDVLKQTELPKIAAQKGILTIIPTFKTGISSLGIDTATQASLLDILQHVTSRNKLIDQPFYVGGFSIGGTCALKYAELALSSNYPIKPSAAFAIDAPLDFERLYNASVKERRLAGTDKELLAETTYMLQRFEKEFGGAPADFLSFYHKGSPYSFSDTTQQAIKPLINLPIRLYTEPDVDWWLKLGVNYSGMNAFDCAAMVNDLKKMGSTKVDLITTMNKGYRKPDNQRHPHSWSIAEPNDLVKWLLTQK</sequence>
<reference evidence="1" key="1">
    <citation type="submission" date="2023-07" db="EMBL/GenBank/DDBJ databases">
        <title>The genome sequence of Rhodocytophaga aerolata KACC 12507.</title>
        <authorList>
            <person name="Zhang X."/>
        </authorList>
    </citation>
    <scope>NUCLEOTIDE SEQUENCE</scope>
    <source>
        <strain evidence="1">KACC 12507</strain>
    </source>
</reference>
<gene>
    <name evidence="1" type="ORF">Q0590_02955</name>
</gene>
<protein>
    <recommendedName>
        <fullName evidence="3">Alpha/beta hydrolase</fullName>
    </recommendedName>
</protein>
<dbReference type="Proteomes" id="UP001168528">
    <property type="component" value="Unassembled WGS sequence"/>
</dbReference>
<evidence type="ECO:0000313" key="1">
    <source>
        <dbReference type="EMBL" id="MDO1445190.1"/>
    </source>
</evidence>
<dbReference type="InterPro" id="IPR029058">
    <property type="entry name" value="AB_hydrolase_fold"/>
</dbReference>